<sequence>MAADELRARSGNQRRFAEHHSEFVGGRRPSPSTPSSRP</sequence>
<evidence type="ECO:0000256" key="1">
    <source>
        <dbReference type="SAM" id="MobiDB-lite"/>
    </source>
</evidence>
<dbReference type="EMBL" id="JRZE01000003">
    <property type="protein sequence ID" value="KHF45210.1"/>
    <property type="molecule type" value="Genomic_DNA"/>
</dbReference>
<organism evidence="2 3">
    <name type="scientific">Saccharomonospora viridis</name>
    <dbReference type="NCBI Taxonomy" id="1852"/>
    <lineage>
        <taxon>Bacteria</taxon>
        <taxon>Bacillati</taxon>
        <taxon>Actinomycetota</taxon>
        <taxon>Actinomycetes</taxon>
        <taxon>Pseudonocardiales</taxon>
        <taxon>Pseudonocardiaceae</taxon>
        <taxon>Saccharomonospora</taxon>
    </lineage>
</organism>
<feature type="compositionally biased region" description="Low complexity" evidence="1">
    <location>
        <begin position="27"/>
        <end position="38"/>
    </location>
</feature>
<comment type="caution">
    <text evidence="2">The sequence shown here is derived from an EMBL/GenBank/DDBJ whole genome shotgun (WGS) entry which is preliminary data.</text>
</comment>
<reference evidence="2 3" key="1">
    <citation type="submission" date="2014-10" db="EMBL/GenBank/DDBJ databases">
        <title>Genome sequence of Micropolyspora internatus JCM3315.</title>
        <authorList>
            <person name="Shin S.-K."/>
            <person name="Yi H."/>
        </authorList>
    </citation>
    <scope>NUCLEOTIDE SEQUENCE [LARGE SCALE GENOMIC DNA]</scope>
    <source>
        <strain evidence="2 3">JCM 3315</strain>
    </source>
</reference>
<feature type="region of interest" description="Disordered" evidence="1">
    <location>
        <begin position="1"/>
        <end position="38"/>
    </location>
</feature>
<dbReference type="AlphaFoldDB" id="A0A837DCJ9"/>
<evidence type="ECO:0000313" key="3">
    <source>
        <dbReference type="Proteomes" id="UP000030848"/>
    </source>
</evidence>
<proteinExistence type="predicted"/>
<evidence type="ECO:0000313" key="2">
    <source>
        <dbReference type="EMBL" id="KHF45210.1"/>
    </source>
</evidence>
<protein>
    <submittedName>
        <fullName evidence="2">Uncharacterized protein</fullName>
    </submittedName>
</protein>
<name>A0A837DCJ9_9PSEU</name>
<dbReference type="Proteomes" id="UP000030848">
    <property type="component" value="Unassembled WGS sequence"/>
</dbReference>
<gene>
    <name evidence="2" type="ORF">MINT15_20920</name>
</gene>
<accession>A0A837DCJ9</accession>